<dbReference type="Pfam" id="PF17775">
    <property type="entry name" value="YchJ_M-like"/>
    <property type="match status" value="1"/>
</dbReference>
<keyword evidence="5" id="KW-1185">Reference proteome</keyword>
<evidence type="ECO:0000313" key="5">
    <source>
        <dbReference type="Proteomes" id="UP000005845"/>
    </source>
</evidence>
<dbReference type="Gene3D" id="3.10.450.50">
    <property type="match status" value="1"/>
</dbReference>
<proteinExistence type="inferred from homology"/>
<dbReference type="InterPro" id="IPR023006">
    <property type="entry name" value="YchJ-like"/>
</dbReference>
<gene>
    <name evidence="4" type="ORF">GOSPT_129_00600</name>
</gene>
<name>H5U6Q4_9ACTN</name>
<dbReference type="SUPFAM" id="SSF54427">
    <property type="entry name" value="NTF2-like"/>
    <property type="match status" value="1"/>
</dbReference>
<dbReference type="InterPro" id="IPR032710">
    <property type="entry name" value="NTF2-like_dom_sf"/>
</dbReference>
<dbReference type="InterPro" id="IPR004027">
    <property type="entry name" value="SEC_C_motif"/>
</dbReference>
<dbReference type="EMBL" id="BAFC01000127">
    <property type="protein sequence ID" value="GAB41412.1"/>
    <property type="molecule type" value="Genomic_DNA"/>
</dbReference>
<protein>
    <recommendedName>
        <fullName evidence="2">UPF0225 protein GOSPT_129_00600</fullName>
    </recommendedName>
</protein>
<dbReference type="Pfam" id="PF02810">
    <property type="entry name" value="SEC-C"/>
    <property type="match status" value="1"/>
</dbReference>
<dbReference type="eggNOG" id="COG3012">
    <property type="taxonomic scope" value="Bacteria"/>
</dbReference>
<dbReference type="Proteomes" id="UP000005845">
    <property type="component" value="Unassembled WGS sequence"/>
</dbReference>
<comment type="similarity">
    <text evidence="1 2">Belongs to the UPF0225 family.</text>
</comment>
<sequence length="169" mass="18591">MSDRCHVTITVADAATLMGGRWQSAGTIGRDRICWAAMNTTLDDNARCPCGTGLTFVECCGPILRGERRAPTAEALMRSRFAAFAVGDRNHLLRSWHPDTRPGDVELDDGMRWLRLDVESVSGGGPFDTTGTVEFTAFYRADGRRGQLHELSTFSRFDGAWVYVDGAVE</sequence>
<feature type="domain" description="YchJ-like middle NTF2-like" evidence="3">
    <location>
        <begin position="72"/>
        <end position="166"/>
    </location>
</feature>
<organism evidence="4 5">
    <name type="scientific">Gordonia sputi NBRC 100414</name>
    <dbReference type="NCBI Taxonomy" id="1089453"/>
    <lineage>
        <taxon>Bacteria</taxon>
        <taxon>Bacillati</taxon>
        <taxon>Actinomycetota</taxon>
        <taxon>Actinomycetes</taxon>
        <taxon>Mycobacteriales</taxon>
        <taxon>Gordoniaceae</taxon>
        <taxon>Gordonia</taxon>
    </lineage>
</organism>
<dbReference type="InterPro" id="IPR048469">
    <property type="entry name" value="YchJ-like_M"/>
</dbReference>
<dbReference type="HAMAP" id="MF_00612">
    <property type="entry name" value="UPF0225"/>
    <property type="match status" value="1"/>
</dbReference>
<evidence type="ECO:0000256" key="1">
    <source>
        <dbReference type="ARBA" id="ARBA00010839"/>
    </source>
</evidence>
<dbReference type="AlphaFoldDB" id="H5U6Q4"/>
<reference evidence="4 5" key="1">
    <citation type="submission" date="2012-02" db="EMBL/GenBank/DDBJ databases">
        <title>Whole genome shotgun sequence of Gordonia sputi NBRC 100414.</title>
        <authorList>
            <person name="Yoshida I."/>
            <person name="Hosoyama A."/>
            <person name="Tsuchikane K."/>
            <person name="Katsumata H."/>
            <person name="Yamazaki S."/>
            <person name="Fujita N."/>
        </authorList>
    </citation>
    <scope>NUCLEOTIDE SEQUENCE [LARGE SCALE GENOMIC DNA]</scope>
    <source>
        <strain evidence="4 5">NBRC 100414</strain>
    </source>
</reference>
<evidence type="ECO:0000259" key="3">
    <source>
        <dbReference type="Pfam" id="PF17775"/>
    </source>
</evidence>
<evidence type="ECO:0000313" key="4">
    <source>
        <dbReference type="EMBL" id="GAB41412.1"/>
    </source>
</evidence>
<comment type="caution">
    <text evidence="4">The sequence shown here is derived from an EMBL/GenBank/DDBJ whole genome shotgun (WGS) entry which is preliminary data.</text>
</comment>
<accession>H5U6Q4</accession>
<evidence type="ECO:0000256" key="2">
    <source>
        <dbReference type="HAMAP-Rule" id="MF_00612"/>
    </source>
</evidence>